<proteinExistence type="predicted"/>
<comment type="caution">
    <text evidence="2">The sequence shown here is derived from an EMBL/GenBank/DDBJ whole genome shotgun (WGS) entry which is preliminary data.</text>
</comment>
<evidence type="ECO:0000256" key="1">
    <source>
        <dbReference type="SAM" id="MobiDB-lite"/>
    </source>
</evidence>
<dbReference type="EMBL" id="BMXK01000006">
    <property type="protein sequence ID" value="GHD06199.1"/>
    <property type="molecule type" value="Genomic_DNA"/>
</dbReference>
<dbReference type="SUPFAM" id="SSF55874">
    <property type="entry name" value="ATPase domain of HSP90 chaperone/DNA topoisomerase II/histidine kinase"/>
    <property type="match status" value="1"/>
</dbReference>
<dbReference type="RefSeq" id="WP_189349617.1">
    <property type="nucleotide sequence ID" value="NZ_BMXK01000006.1"/>
</dbReference>
<dbReference type="Proteomes" id="UP000642819">
    <property type="component" value="Unassembled WGS sequence"/>
</dbReference>
<feature type="region of interest" description="Disordered" evidence="1">
    <location>
        <begin position="483"/>
        <end position="521"/>
    </location>
</feature>
<dbReference type="InterPro" id="IPR036890">
    <property type="entry name" value="HATPase_C_sf"/>
</dbReference>
<dbReference type="Gene3D" id="3.30.565.10">
    <property type="entry name" value="Histidine kinase-like ATPase, C-terminal domain"/>
    <property type="match status" value="1"/>
</dbReference>
<gene>
    <name evidence="2" type="ORF">GCM10008096_15890</name>
</gene>
<keyword evidence="3" id="KW-1185">Reference proteome</keyword>
<reference evidence="3" key="1">
    <citation type="journal article" date="2019" name="Int. J. Syst. Evol. Microbiol.">
        <title>The Global Catalogue of Microorganisms (GCM) 10K type strain sequencing project: providing services to taxonomists for standard genome sequencing and annotation.</title>
        <authorList>
            <consortium name="The Broad Institute Genomics Platform"/>
            <consortium name="The Broad Institute Genome Sequencing Center for Infectious Disease"/>
            <person name="Wu L."/>
            <person name="Ma J."/>
        </authorList>
    </citation>
    <scope>NUCLEOTIDE SEQUENCE [LARGE SCALE GENOMIC DNA]</scope>
    <source>
        <strain evidence="3">KCTC 19466</strain>
    </source>
</reference>
<evidence type="ECO:0000313" key="2">
    <source>
        <dbReference type="EMBL" id="GHD06199.1"/>
    </source>
</evidence>
<dbReference type="Pfam" id="PF13589">
    <property type="entry name" value="HATPase_c_3"/>
    <property type="match status" value="1"/>
</dbReference>
<organism evidence="2 3">
    <name type="scientific">Zhihengliuella salsuginis</name>
    <dbReference type="NCBI Taxonomy" id="578222"/>
    <lineage>
        <taxon>Bacteria</taxon>
        <taxon>Bacillati</taxon>
        <taxon>Actinomycetota</taxon>
        <taxon>Actinomycetes</taxon>
        <taxon>Micrococcales</taxon>
        <taxon>Micrococcaceae</taxon>
        <taxon>Zhihengliuella</taxon>
    </lineage>
</organism>
<sequence length="791" mass="87272">MTEEQLDLTPSPRILDVIADVDMSVEECLAELIDNALDELASARRDKPGFEGEVEIDLPYGASVTSESVISVTDTGRGMSSEQMRNALRAGSSGNDRYGSLGLFGMGFNVATGRLGYVTTIRSGRSDETWWTIATIDIQAMGSEDSFQVPLAREPKAIGEHGTTVGVSRLRSDTVKRLGWNGIASRVRSRIGETYSYMLRNVTGTVIAGAEVIGGLGLGLRLNGEAVKPYIPCIWSSERSVLYKGQHVSAVVEINEQLGLAFACSDCGHWHSPEMRDLEQCVECGSNRIEQRAREIRGWLGIQRYDDANDFGISLLREGRTIRHLDKGLFDWLNSDTGERFTEYPAELGRGRIVGELHLDHLPVNYRKTDFGRDTVAWRAVVEKVRGFGPLQEQRAKQLSFESNSSRLGMLFHAYRRYDPGYRYLVPGNGEKAMADKARTWARYFREGLTDYQSDEMWWRYVVNHEEIKAGFADADDGGDLDNTNIADLLPDSGGDADEKDTLGGSDGATEQPNTPAMETRDDRLARFRASGRIIPQLDAALIVIPDDTTTIKVTAYITKGVELPDGFSNANLEAGVIEIFLDSRHTLLAEYGWNPVDVAITVFHDYAAGYLGYKGRAGVFVSRVLEQVGDRKIDAATVRASAEGILSQLREAVVSVIKEDPTGIWSRLSPAAKTETQKIAANAADQADWNSLVDSGEYSEHLSARAIEDLALEMPEQMLDGGVFATTYASWQDEVIREERLTHVTSLLRDLQRMLSATDRLSPRELLRLSIGLETLDGVVSEQNGPDSNG</sequence>
<accession>A0ABQ3GH12</accession>
<evidence type="ECO:0000313" key="3">
    <source>
        <dbReference type="Proteomes" id="UP000642819"/>
    </source>
</evidence>
<evidence type="ECO:0008006" key="4">
    <source>
        <dbReference type="Google" id="ProtNLM"/>
    </source>
</evidence>
<name>A0ABQ3GH12_9MICC</name>
<protein>
    <recommendedName>
        <fullName evidence="4">Histidine kinase-, DNA gyrase B-, and HSP90-like ATPase</fullName>
    </recommendedName>
</protein>